<feature type="compositionally biased region" description="Polar residues" evidence="1">
    <location>
        <begin position="125"/>
        <end position="138"/>
    </location>
</feature>
<evidence type="ECO:0000313" key="3">
    <source>
        <dbReference type="EMBL" id="OAA80848.1"/>
    </source>
</evidence>
<dbReference type="AlphaFoldDB" id="A0A162KWE8"/>
<gene>
    <name evidence="3" type="ORF">LEL_00393</name>
</gene>
<keyword evidence="4" id="KW-1185">Reference proteome</keyword>
<dbReference type="Proteomes" id="UP000076881">
    <property type="component" value="Unassembled WGS sequence"/>
</dbReference>
<proteinExistence type="predicted"/>
<evidence type="ECO:0008006" key="5">
    <source>
        <dbReference type="Google" id="ProtNLM"/>
    </source>
</evidence>
<evidence type="ECO:0000256" key="1">
    <source>
        <dbReference type="SAM" id="MobiDB-lite"/>
    </source>
</evidence>
<accession>A0A162KWE8</accession>
<feature type="compositionally biased region" description="Basic and acidic residues" evidence="1">
    <location>
        <begin position="232"/>
        <end position="241"/>
    </location>
</feature>
<feature type="transmembrane region" description="Helical" evidence="2">
    <location>
        <begin position="6"/>
        <end position="26"/>
    </location>
</feature>
<evidence type="ECO:0000313" key="4">
    <source>
        <dbReference type="Proteomes" id="UP000076881"/>
    </source>
</evidence>
<dbReference type="OrthoDB" id="5414285at2759"/>
<feature type="region of interest" description="Disordered" evidence="1">
    <location>
        <begin position="124"/>
        <end position="161"/>
    </location>
</feature>
<sequence>MVSVAGGIIIAIVVLALVAAVGWIAFTQYRARRLGVSTTSPFSQAAMQLVVLSCALGGFPFAAQPPLCVTSLIKQLTSPQLPAPSVSSYLPWKKRDNPYGPPQPATGGVVGWFNDQVRKFKNRNNRSAAGSYEPSNRGATGGPRGAHRALDPDEAWDTNVGTEADNYGYYEEELTARGGGRGRTSTEYHGGSGYNMNLAATPGREHDEQDLDLERGRQPSRSPVGAGAHSHNPFDDEHADSLRGVSPRPMDQGQGQGRKKGSPSRHSVFKENV</sequence>
<protein>
    <recommendedName>
        <fullName evidence="5">Acid phosphatase-like protein</fullName>
    </recommendedName>
</protein>
<organism evidence="3 4">
    <name type="scientific">Akanthomyces lecanii RCEF 1005</name>
    <dbReference type="NCBI Taxonomy" id="1081108"/>
    <lineage>
        <taxon>Eukaryota</taxon>
        <taxon>Fungi</taxon>
        <taxon>Dikarya</taxon>
        <taxon>Ascomycota</taxon>
        <taxon>Pezizomycotina</taxon>
        <taxon>Sordariomycetes</taxon>
        <taxon>Hypocreomycetidae</taxon>
        <taxon>Hypocreales</taxon>
        <taxon>Cordycipitaceae</taxon>
        <taxon>Akanthomyces</taxon>
        <taxon>Cordyceps confragosa</taxon>
    </lineage>
</organism>
<reference evidence="3 4" key="1">
    <citation type="journal article" date="2016" name="Genome Biol. Evol.">
        <title>Divergent and convergent evolution of fungal pathogenicity.</title>
        <authorList>
            <person name="Shang Y."/>
            <person name="Xiao G."/>
            <person name="Zheng P."/>
            <person name="Cen K."/>
            <person name="Zhan S."/>
            <person name="Wang C."/>
        </authorList>
    </citation>
    <scope>NUCLEOTIDE SEQUENCE [LARGE SCALE GENOMIC DNA]</scope>
    <source>
        <strain evidence="3 4">RCEF 1005</strain>
    </source>
</reference>
<dbReference type="EMBL" id="AZHF01000001">
    <property type="protein sequence ID" value="OAA80848.1"/>
    <property type="molecule type" value="Genomic_DNA"/>
</dbReference>
<name>A0A162KWE8_CORDF</name>
<keyword evidence="2" id="KW-0812">Transmembrane</keyword>
<dbReference type="STRING" id="1081108.A0A162KWE8"/>
<feature type="region of interest" description="Disordered" evidence="1">
    <location>
        <begin position="175"/>
        <end position="273"/>
    </location>
</feature>
<comment type="caution">
    <text evidence="3">The sequence shown here is derived from an EMBL/GenBank/DDBJ whole genome shotgun (WGS) entry which is preliminary data.</text>
</comment>
<evidence type="ECO:0000256" key="2">
    <source>
        <dbReference type="SAM" id="Phobius"/>
    </source>
</evidence>
<keyword evidence="2" id="KW-1133">Transmembrane helix</keyword>
<feature type="compositionally biased region" description="Basic and acidic residues" evidence="1">
    <location>
        <begin position="203"/>
        <end position="217"/>
    </location>
</feature>
<keyword evidence="2" id="KW-0472">Membrane</keyword>